<proteinExistence type="predicted"/>
<keyword evidence="1" id="KW-0732">Signal</keyword>
<organism evidence="2 3">
    <name type="scientific">Methylocella tundrae</name>
    <dbReference type="NCBI Taxonomy" id="227605"/>
    <lineage>
        <taxon>Bacteria</taxon>
        <taxon>Pseudomonadati</taxon>
        <taxon>Pseudomonadota</taxon>
        <taxon>Alphaproteobacteria</taxon>
        <taxon>Hyphomicrobiales</taxon>
        <taxon>Beijerinckiaceae</taxon>
        <taxon>Methylocella</taxon>
    </lineage>
</organism>
<keyword evidence="3" id="KW-1185">Reference proteome</keyword>
<protein>
    <submittedName>
        <fullName evidence="2">Uncharacterized protein</fullName>
    </submittedName>
</protein>
<dbReference type="Proteomes" id="UP000485880">
    <property type="component" value="Unassembled WGS sequence"/>
</dbReference>
<gene>
    <name evidence="2" type="ORF">MPC4_170006</name>
</gene>
<evidence type="ECO:0000313" key="2">
    <source>
        <dbReference type="EMBL" id="VTZ49475.1"/>
    </source>
</evidence>
<feature type="signal peptide" evidence="1">
    <location>
        <begin position="1"/>
        <end position="18"/>
    </location>
</feature>
<dbReference type="EMBL" id="CABFMQ020000073">
    <property type="protein sequence ID" value="VTZ49475.1"/>
    <property type="molecule type" value="Genomic_DNA"/>
</dbReference>
<reference evidence="2 3" key="1">
    <citation type="submission" date="2019-05" db="EMBL/GenBank/DDBJ databases">
        <authorList>
            <person name="Farhan Ul Haque M."/>
        </authorList>
    </citation>
    <scope>NUCLEOTIDE SEQUENCE [LARGE SCALE GENOMIC DNA]</scope>
    <source>
        <strain evidence="2">2</strain>
    </source>
</reference>
<evidence type="ECO:0000256" key="1">
    <source>
        <dbReference type="SAM" id="SignalP"/>
    </source>
</evidence>
<accession>A0A8B6M3X1</accession>
<evidence type="ECO:0000313" key="3">
    <source>
        <dbReference type="Proteomes" id="UP000485880"/>
    </source>
</evidence>
<comment type="caution">
    <text evidence="2">The sequence shown here is derived from an EMBL/GenBank/DDBJ whole genome shotgun (WGS) entry which is preliminary data.</text>
</comment>
<dbReference type="AlphaFoldDB" id="A0A8B6M3X1"/>
<feature type="chain" id="PRO_5032649294" evidence="1">
    <location>
        <begin position="19"/>
        <end position="116"/>
    </location>
</feature>
<sequence length="116" mass="12690">MRKIILLCAAMAATGARAEDAGLVETATFWYVHAIGLAAECPTWKVDISRAALLLKTFKISDDDYSDGGKYHDLFMKIAGTIKPKIQRAGEAAACVDAENFYGPNGSFVKWLMDRN</sequence>
<name>A0A8B6M3X1_METTU</name>